<comment type="cofactor">
    <cofactor evidence="1">
        <name>Mg(2+)</name>
        <dbReference type="ChEBI" id="CHEBI:18420"/>
    </cofactor>
</comment>
<comment type="caution">
    <text evidence="4">The sequence shown here is derived from an EMBL/GenBank/DDBJ whole genome shotgun (WGS) entry which is preliminary data.</text>
</comment>
<gene>
    <name evidence="4" type="ORF">HGP28_06210</name>
</gene>
<dbReference type="CDD" id="cd04690">
    <property type="entry name" value="NUDIX_Hydrolase"/>
    <property type="match status" value="1"/>
</dbReference>
<dbReference type="PANTHER" id="PTHR43046:SF14">
    <property type="entry name" value="MUTT_NUDIX FAMILY PROTEIN"/>
    <property type="match status" value="1"/>
</dbReference>
<keyword evidence="5" id="KW-1185">Reference proteome</keyword>
<name>A0A7X8TQP8_9VIBR</name>
<evidence type="ECO:0000256" key="1">
    <source>
        <dbReference type="ARBA" id="ARBA00001946"/>
    </source>
</evidence>
<sequence>MKNIDKLAWLRIENKRVLCVRSHGKSLFYMPGGKREGAETDEQALRREISEELSVTLNDSSMVYYDQIAAQADGKPEGVMVVMRCYYADYTGELAENAEIAEAVWLSYEEIDKCSKALRILFEQLHHQGLI</sequence>
<evidence type="ECO:0000256" key="2">
    <source>
        <dbReference type="ARBA" id="ARBA00022801"/>
    </source>
</evidence>
<organism evidence="4 5">
    <name type="scientific">Vibrio agarilyticus</name>
    <dbReference type="NCBI Taxonomy" id="2726741"/>
    <lineage>
        <taxon>Bacteria</taxon>
        <taxon>Pseudomonadati</taxon>
        <taxon>Pseudomonadota</taxon>
        <taxon>Gammaproteobacteria</taxon>
        <taxon>Vibrionales</taxon>
        <taxon>Vibrionaceae</taxon>
        <taxon>Vibrio</taxon>
    </lineage>
</organism>
<dbReference type="AlphaFoldDB" id="A0A7X8TQP8"/>
<evidence type="ECO:0000313" key="5">
    <source>
        <dbReference type="Proteomes" id="UP000535589"/>
    </source>
</evidence>
<dbReference type="InterPro" id="IPR000086">
    <property type="entry name" value="NUDIX_hydrolase_dom"/>
</dbReference>
<dbReference type="PANTHER" id="PTHR43046">
    <property type="entry name" value="GDP-MANNOSE MANNOSYL HYDROLASE"/>
    <property type="match status" value="1"/>
</dbReference>
<dbReference type="Gene3D" id="3.90.79.10">
    <property type="entry name" value="Nucleoside Triphosphate Pyrophosphohydrolase"/>
    <property type="match status" value="1"/>
</dbReference>
<evidence type="ECO:0000259" key="3">
    <source>
        <dbReference type="PROSITE" id="PS51462"/>
    </source>
</evidence>
<dbReference type="EMBL" id="JABAIK010000005">
    <property type="protein sequence ID" value="NLS12493.1"/>
    <property type="molecule type" value="Genomic_DNA"/>
</dbReference>
<dbReference type="SUPFAM" id="SSF55811">
    <property type="entry name" value="Nudix"/>
    <property type="match status" value="1"/>
</dbReference>
<dbReference type="GO" id="GO:0016787">
    <property type="term" value="F:hydrolase activity"/>
    <property type="evidence" value="ECO:0007669"/>
    <property type="project" value="UniProtKB-KW"/>
</dbReference>
<feature type="domain" description="Nudix hydrolase" evidence="3">
    <location>
        <begin position="1"/>
        <end position="127"/>
    </location>
</feature>
<accession>A0A7X8TQP8</accession>
<evidence type="ECO:0000313" key="4">
    <source>
        <dbReference type="EMBL" id="NLS12493.1"/>
    </source>
</evidence>
<keyword evidence="2" id="KW-0378">Hydrolase</keyword>
<protein>
    <submittedName>
        <fullName evidence="4">NUDIX domain-containing protein</fullName>
    </submittedName>
</protein>
<reference evidence="4 5" key="1">
    <citation type="submission" date="2020-04" db="EMBL/GenBank/DDBJ databases">
        <title>Vibrio sp. SM6, a novel species isolated from seawater.</title>
        <authorList>
            <person name="Wang X."/>
        </authorList>
    </citation>
    <scope>NUCLEOTIDE SEQUENCE [LARGE SCALE GENOMIC DNA]</scope>
    <source>
        <strain evidence="4 5">SM6</strain>
    </source>
</reference>
<dbReference type="Pfam" id="PF00293">
    <property type="entry name" value="NUDIX"/>
    <property type="match status" value="1"/>
</dbReference>
<dbReference type="PROSITE" id="PS51462">
    <property type="entry name" value="NUDIX"/>
    <property type="match status" value="1"/>
</dbReference>
<dbReference type="InterPro" id="IPR015797">
    <property type="entry name" value="NUDIX_hydrolase-like_dom_sf"/>
</dbReference>
<dbReference type="Proteomes" id="UP000535589">
    <property type="component" value="Unassembled WGS sequence"/>
</dbReference>
<proteinExistence type="predicted"/>